<dbReference type="KEGG" id="mpho:DA803_01605"/>
<keyword evidence="2" id="KW-1003">Cell membrane</keyword>
<evidence type="ECO:0000256" key="3">
    <source>
        <dbReference type="ARBA" id="ARBA00022729"/>
    </source>
</evidence>
<evidence type="ECO:0000256" key="6">
    <source>
        <dbReference type="ARBA" id="ARBA00023139"/>
    </source>
</evidence>
<gene>
    <name evidence="10" type="ORF">DA803_01605</name>
</gene>
<dbReference type="AlphaFoldDB" id="A0A2Z5IQZ7"/>
<feature type="domain" description="Lipoprotein-associated type-17" evidence="9">
    <location>
        <begin position="41"/>
        <end position="113"/>
    </location>
</feature>
<organism evidence="10 11">
    <name type="scientific">[Mycoplasma] phocae</name>
    <dbReference type="NCBI Taxonomy" id="142651"/>
    <lineage>
        <taxon>Bacteria</taxon>
        <taxon>Bacillati</taxon>
        <taxon>Mycoplasmatota</taxon>
        <taxon>Mycoplasmoidales</taxon>
        <taxon>Metamycoplasmataceae</taxon>
        <taxon>Metamycoplasma</taxon>
    </lineage>
</organism>
<evidence type="ECO:0000313" key="11">
    <source>
        <dbReference type="Proteomes" id="UP000252477"/>
    </source>
</evidence>
<keyword evidence="7" id="KW-0449">Lipoprotein</keyword>
<dbReference type="Proteomes" id="UP000252477">
    <property type="component" value="Chromosome"/>
</dbReference>
<evidence type="ECO:0000256" key="4">
    <source>
        <dbReference type="ARBA" id="ARBA00022737"/>
    </source>
</evidence>
<dbReference type="EMBL" id="CP029295">
    <property type="protein sequence ID" value="AXE60781.1"/>
    <property type="molecule type" value="Genomic_DNA"/>
</dbReference>
<dbReference type="InterPro" id="IPR049890">
    <property type="entry name" value="VlpA-F-like_signal"/>
</dbReference>
<feature type="chain" id="PRO_5016406389" description="Lipoprotein-associated type-17 domain-containing protein" evidence="8">
    <location>
        <begin position="20"/>
        <end position="699"/>
    </location>
</feature>
<evidence type="ECO:0000256" key="1">
    <source>
        <dbReference type="ARBA" id="ARBA00004193"/>
    </source>
</evidence>
<dbReference type="GO" id="GO:0005886">
    <property type="term" value="C:plasma membrane"/>
    <property type="evidence" value="ECO:0007669"/>
    <property type="project" value="UniProtKB-SubCell"/>
</dbReference>
<evidence type="ECO:0000256" key="7">
    <source>
        <dbReference type="ARBA" id="ARBA00023288"/>
    </source>
</evidence>
<name>A0A2Z5IQZ7_9BACT</name>
<evidence type="ECO:0000256" key="8">
    <source>
        <dbReference type="SAM" id="SignalP"/>
    </source>
</evidence>
<accession>A0A2Z5IQZ7</accession>
<comment type="subcellular location">
    <subcellularLocation>
        <location evidence="1">Cell membrane</location>
        <topology evidence="1">Lipid-anchor</topology>
    </subcellularLocation>
</comment>
<reference evidence="10 11" key="1">
    <citation type="submission" date="2018-05" db="EMBL/GenBank/DDBJ databases">
        <title>Annotation of the Mycoplasma phocidae genome.</title>
        <authorList>
            <person name="Brown D.R."/>
            <person name="Kutish G.F."/>
            <person name="Frasca S.Jr."/>
        </authorList>
    </citation>
    <scope>NUCLEOTIDE SEQUENCE [LARGE SCALE GENOMIC DNA]</scope>
    <source>
        <strain evidence="10 11">105</strain>
    </source>
</reference>
<dbReference type="InterPro" id="IPR007326">
    <property type="entry name" value="Lipoprotein-assoc_dom"/>
</dbReference>
<sequence length="699" mass="79934">MVLPTLGSIASVITLPLVAAACNNTKTEPKPNTDQEAVNKSLDNIAITVDNKDKTLPSAVTQANLKVTGQVEGFNYTYTLTADDKTGTLKVQVKSEKGGLSATKDIIISEFKKETSTPNLEEEKLRNKIVFKHTGKISGANNFDLKNIKLENNDDFAIDMMIKKEFGIKIKANSSIFIQSFRKYVIAKLTLKNSNKSYDFYVKFEIGKTNSTGAKVSEEEFNETRKQQKEIKEQELKNKIVFKYEGKISEDNKGFDFKNIKLANNDDFEIVNNKPIIKNQIKLEGMDDLQFNKKYAAIKLDIKKENRQIPFYLKFETNVENPIGYKITKEEFDGIVDNLDVSSLKYKYKNEITEDSNSFDLDNIEIVGEQANNLKIEEETIISIHITNKNYWLARITLKNNSRQKSQYIYLKIKIQKAEQDIEIIKPEIFNGEFAPLLSSKLMEKISEIYKNSNSEKNKYKKMVNNTSNVDELLRIANNIELVEKELGELKKNIEFEYTGKIENKKDTLSEDNITVKGDKTEGYTKKLVEQLINEKNKLVIARIALAKGKLVVNFYVEFNFNSKNTKSIGKIIESKDVFEKLISDKNKKLLEELKMLQFKYEGKVNENISPEDLTNIISISNPEFKAEVKKVVPANHNQNKLIITKINVKRNNELLTTFFVEFLISPSTSKQITGRKIDSNIIISKYLDKSILDKLLGN</sequence>
<proteinExistence type="predicted"/>
<keyword evidence="3 8" id="KW-0732">Signal</keyword>
<dbReference type="Pfam" id="PF04200">
    <property type="entry name" value="Lipoprotein_17"/>
    <property type="match status" value="1"/>
</dbReference>
<keyword evidence="5" id="KW-0472">Membrane</keyword>
<protein>
    <recommendedName>
        <fullName evidence="9">Lipoprotein-associated type-17 domain-containing protein</fullName>
    </recommendedName>
</protein>
<keyword evidence="11" id="KW-1185">Reference proteome</keyword>
<keyword evidence="6" id="KW-0564">Palmitate</keyword>
<dbReference type="NCBIfam" id="NF033817">
    <property type="entry name" value="Mplas_variab_LP"/>
    <property type="match status" value="1"/>
</dbReference>
<evidence type="ECO:0000313" key="10">
    <source>
        <dbReference type="EMBL" id="AXE60781.1"/>
    </source>
</evidence>
<evidence type="ECO:0000256" key="5">
    <source>
        <dbReference type="ARBA" id="ARBA00023136"/>
    </source>
</evidence>
<evidence type="ECO:0000256" key="2">
    <source>
        <dbReference type="ARBA" id="ARBA00022475"/>
    </source>
</evidence>
<feature type="signal peptide" evidence="8">
    <location>
        <begin position="1"/>
        <end position="19"/>
    </location>
</feature>
<evidence type="ECO:0000259" key="9">
    <source>
        <dbReference type="Pfam" id="PF04200"/>
    </source>
</evidence>
<keyword evidence="4" id="KW-0677">Repeat</keyword>